<dbReference type="EMBL" id="JADGIK010000001">
    <property type="protein sequence ID" value="MBF0595905.1"/>
    <property type="molecule type" value="Genomic_DNA"/>
</dbReference>
<protein>
    <submittedName>
        <fullName evidence="2">Uncharacterized protein</fullName>
    </submittedName>
</protein>
<name>A0A8J7FKR4_9FLAO</name>
<sequence length="299" mass="34840">MSTIHNYYITSQLFQLVEEQIASIEVDKKLKPLAELFVRLFDDLDYNFSNEMVPEALDRLIIFVEKDKVISTVEFVDVESFFTDENDYLFVRVNGEILQVVEPGEGEDDDDDDFEIEEGQEFEEKEEISLDDDESYIVINGDEVIEEYELNEDVTIDDADSYIVIDDIAAAEFNKGLDFVPNPIILDNAHAELITLARTTDLDELIAEQISELPVFREVIDQMKIIRKEVKADAKDKKKKKKKKSKSKKDKKSKDIKKDLNLKIAKKLHKYVLEHQLEDKLVLEFLNLQKQIDYILIQY</sequence>
<feature type="region of interest" description="Disordered" evidence="1">
    <location>
        <begin position="235"/>
        <end position="255"/>
    </location>
</feature>
<accession>A0A8J7FKR4</accession>
<dbReference type="RefSeq" id="WP_194181439.1">
    <property type="nucleotide sequence ID" value="NZ_JADGIK010000001.1"/>
</dbReference>
<proteinExistence type="predicted"/>
<evidence type="ECO:0000313" key="2">
    <source>
        <dbReference type="EMBL" id="MBF0595905.1"/>
    </source>
</evidence>
<gene>
    <name evidence="2" type="ORF">IM532_00265</name>
</gene>
<evidence type="ECO:0000256" key="1">
    <source>
        <dbReference type="SAM" id="MobiDB-lite"/>
    </source>
</evidence>
<keyword evidence="3" id="KW-1185">Reference proteome</keyword>
<organism evidence="2 3">
    <name type="scientific">Faecalibacter rhinopitheci</name>
    <dbReference type="NCBI Taxonomy" id="2779678"/>
    <lineage>
        <taxon>Bacteria</taxon>
        <taxon>Pseudomonadati</taxon>
        <taxon>Bacteroidota</taxon>
        <taxon>Flavobacteriia</taxon>
        <taxon>Flavobacteriales</taxon>
        <taxon>Weeksellaceae</taxon>
        <taxon>Faecalibacter</taxon>
    </lineage>
</organism>
<dbReference type="Proteomes" id="UP000608754">
    <property type="component" value="Unassembled WGS sequence"/>
</dbReference>
<feature type="compositionally biased region" description="Basic residues" evidence="1">
    <location>
        <begin position="237"/>
        <end position="251"/>
    </location>
</feature>
<evidence type="ECO:0000313" key="3">
    <source>
        <dbReference type="Proteomes" id="UP000608754"/>
    </source>
</evidence>
<comment type="caution">
    <text evidence="2">The sequence shown here is derived from an EMBL/GenBank/DDBJ whole genome shotgun (WGS) entry which is preliminary data.</text>
</comment>
<dbReference type="AlphaFoldDB" id="A0A8J7FKR4"/>
<reference evidence="2" key="1">
    <citation type="submission" date="2020-10" db="EMBL/GenBank/DDBJ databases">
        <authorList>
            <person name="Lu T."/>
            <person name="Wang Q."/>
            <person name="Han X."/>
        </authorList>
    </citation>
    <scope>NUCLEOTIDE SEQUENCE</scope>
    <source>
        <strain evidence="2">WQ 117</strain>
    </source>
</reference>